<name>A0A318MFB5_9BIFI</name>
<dbReference type="InterPro" id="IPR000182">
    <property type="entry name" value="GNAT_dom"/>
</dbReference>
<keyword evidence="1 4" id="KW-0808">Transferase</keyword>
<evidence type="ECO:0000256" key="2">
    <source>
        <dbReference type="ARBA" id="ARBA00023315"/>
    </source>
</evidence>
<dbReference type="AlphaFoldDB" id="A0A318MFB5"/>
<dbReference type="Pfam" id="PF00583">
    <property type="entry name" value="Acetyltransf_1"/>
    <property type="match status" value="1"/>
</dbReference>
<dbReference type="RefSeq" id="WP_110451885.1">
    <property type="nucleotide sequence ID" value="NZ_QGLL01000006.1"/>
</dbReference>
<dbReference type="EMBL" id="QGLL01000006">
    <property type="protein sequence ID" value="PXY82611.1"/>
    <property type="molecule type" value="Genomic_DNA"/>
</dbReference>
<sequence>MTAVIRRCTSNDTRLIRSLGMTAFRDTFAADNSRKNMEDYLRHSFSPELVKSQLSEPESVFLLASVNGTPAAYMQLNTGKAQTEQFGDTSMEIERLYVLSDFKRQGLGSMLINQAFERAWNQSLSKIWLGVWEHNEPAQRFYRAMGFKRTGDHTFILGEDLQTDWIMTAAVN</sequence>
<dbReference type="Proteomes" id="UP000247744">
    <property type="component" value="Unassembled WGS sequence"/>
</dbReference>
<proteinExistence type="predicted"/>
<evidence type="ECO:0000313" key="4">
    <source>
        <dbReference type="EMBL" id="PXY82611.1"/>
    </source>
</evidence>
<evidence type="ECO:0000256" key="1">
    <source>
        <dbReference type="ARBA" id="ARBA00022679"/>
    </source>
</evidence>
<dbReference type="PROSITE" id="PS51186">
    <property type="entry name" value="GNAT"/>
    <property type="match status" value="1"/>
</dbReference>
<feature type="domain" description="N-acetyltransferase" evidence="3">
    <location>
        <begin position="3"/>
        <end position="172"/>
    </location>
</feature>
<dbReference type="InterPro" id="IPR050832">
    <property type="entry name" value="Bact_Acetyltransf"/>
</dbReference>
<keyword evidence="2" id="KW-0012">Acyltransferase</keyword>
<gene>
    <name evidence="4" type="ORF">DKK75_02435</name>
</gene>
<dbReference type="PANTHER" id="PTHR43877">
    <property type="entry name" value="AMINOALKYLPHOSPHONATE N-ACETYLTRANSFERASE-RELATED-RELATED"/>
    <property type="match status" value="1"/>
</dbReference>
<reference evidence="4 5" key="1">
    <citation type="submission" date="2018-05" db="EMBL/GenBank/DDBJ databases">
        <title>Reference genomes for bee gut microbiota database.</title>
        <authorList>
            <person name="Ellegaard K.M."/>
        </authorList>
    </citation>
    <scope>NUCLEOTIDE SEQUENCE [LARGE SCALE GENOMIC DNA]</scope>
    <source>
        <strain evidence="4 5">ESL0200</strain>
    </source>
</reference>
<protein>
    <submittedName>
        <fullName evidence="4">GNAT family N-acetyltransferase</fullName>
    </submittedName>
</protein>
<dbReference type="InterPro" id="IPR016181">
    <property type="entry name" value="Acyl_CoA_acyltransferase"/>
</dbReference>
<comment type="caution">
    <text evidence="4">The sequence shown here is derived from an EMBL/GenBank/DDBJ whole genome shotgun (WGS) entry which is preliminary data.</text>
</comment>
<organism evidence="4 5">
    <name type="scientific">Bifidobacterium asteroides</name>
    <dbReference type="NCBI Taxonomy" id="1684"/>
    <lineage>
        <taxon>Bacteria</taxon>
        <taxon>Bacillati</taxon>
        <taxon>Actinomycetota</taxon>
        <taxon>Actinomycetes</taxon>
        <taxon>Bifidobacteriales</taxon>
        <taxon>Bifidobacteriaceae</taxon>
        <taxon>Bifidobacterium</taxon>
    </lineage>
</organism>
<accession>A0A318MFB5</accession>
<evidence type="ECO:0000259" key="3">
    <source>
        <dbReference type="PROSITE" id="PS51186"/>
    </source>
</evidence>
<dbReference type="OrthoDB" id="143110at2"/>
<dbReference type="SUPFAM" id="SSF55729">
    <property type="entry name" value="Acyl-CoA N-acyltransferases (Nat)"/>
    <property type="match status" value="1"/>
</dbReference>
<dbReference type="CDD" id="cd04301">
    <property type="entry name" value="NAT_SF"/>
    <property type="match status" value="1"/>
</dbReference>
<dbReference type="GO" id="GO:0016747">
    <property type="term" value="F:acyltransferase activity, transferring groups other than amino-acyl groups"/>
    <property type="evidence" value="ECO:0007669"/>
    <property type="project" value="InterPro"/>
</dbReference>
<dbReference type="Gene3D" id="3.40.630.30">
    <property type="match status" value="1"/>
</dbReference>
<evidence type="ECO:0000313" key="5">
    <source>
        <dbReference type="Proteomes" id="UP000247744"/>
    </source>
</evidence>